<dbReference type="Gene3D" id="3.40.50.1820">
    <property type="entry name" value="alpha/beta hydrolase"/>
    <property type="match status" value="1"/>
</dbReference>
<dbReference type="InterPro" id="IPR001375">
    <property type="entry name" value="Peptidase_S9_cat"/>
</dbReference>
<dbReference type="STRING" id="1385510.GCA_000425205_00838"/>
<reference evidence="6 7" key="1">
    <citation type="submission" date="2013-08" db="EMBL/GenBank/DDBJ databases">
        <authorList>
            <person name="Huang J."/>
            <person name="Wang G."/>
        </authorList>
    </citation>
    <scope>NUCLEOTIDE SEQUENCE [LARGE SCALE GENOMIC DNA]</scope>
    <source>
        <strain evidence="6 7">JSM 076056</strain>
    </source>
</reference>
<keyword evidence="4" id="KW-0720">Serine protease</keyword>
<dbReference type="Proteomes" id="UP000030528">
    <property type="component" value="Unassembled WGS sequence"/>
</dbReference>
<dbReference type="InterPro" id="IPR011659">
    <property type="entry name" value="WD40"/>
</dbReference>
<dbReference type="AlphaFoldDB" id="A0A0A5I8T3"/>
<dbReference type="PANTHER" id="PTHR42776">
    <property type="entry name" value="SERINE PEPTIDASE S9 FAMILY MEMBER"/>
    <property type="match status" value="1"/>
</dbReference>
<evidence type="ECO:0000256" key="4">
    <source>
        <dbReference type="ARBA" id="ARBA00022825"/>
    </source>
</evidence>
<evidence type="ECO:0000313" key="7">
    <source>
        <dbReference type="Proteomes" id="UP000030528"/>
    </source>
</evidence>
<protein>
    <submittedName>
        <fullName evidence="6">Peptidase</fullName>
    </submittedName>
</protein>
<dbReference type="EMBL" id="AVPE01000007">
    <property type="protein sequence ID" value="KGX92247.1"/>
    <property type="molecule type" value="Genomic_DNA"/>
</dbReference>
<accession>A0A0A5I8T3</accession>
<dbReference type="eggNOG" id="COG1506">
    <property type="taxonomic scope" value="Bacteria"/>
</dbReference>
<evidence type="ECO:0000313" key="6">
    <source>
        <dbReference type="EMBL" id="KGX92247.1"/>
    </source>
</evidence>
<dbReference type="SUPFAM" id="SSF82171">
    <property type="entry name" value="DPP6 N-terminal domain-like"/>
    <property type="match status" value="1"/>
</dbReference>
<comment type="similarity">
    <text evidence="1">Belongs to the peptidase S9C family.</text>
</comment>
<dbReference type="GO" id="GO:0006508">
    <property type="term" value="P:proteolysis"/>
    <property type="evidence" value="ECO:0007669"/>
    <property type="project" value="UniProtKB-KW"/>
</dbReference>
<keyword evidence="2" id="KW-0645">Protease</keyword>
<organism evidence="6 7">
    <name type="scientific">Pontibacillus halophilus JSM 076056 = DSM 19796</name>
    <dbReference type="NCBI Taxonomy" id="1385510"/>
    <lineage>
        <taxon>Bacteria</taxon>
        <taxon>Bacillati</taxon>
        <taxon>Bacillota</taxon>
        <taxon>Bacilli</taxon>
        <taxon>Bacillales</taxon>
        <taxon>Bacillaceae</taxon>
        <taxon>Pontibacillus</taxon>
    </lineage>
</organism>
<evidence type="ECO:0000256" key="2">
    <source>
        <dbReference type="ARBA" id="ARBA00022670"/>
    </source>
</evidence>
<dbReference type="SUPFAM" id="SSF53474">
    <property type="entry name" value="alpha/beta-Hydrolases"/>
    <property type="match status" value="1"/>
</dbReference>
<feature type="domain" description="Peptidase S9 prolyl oligopeptidase catalytic" evidence="5">
    <location>
        <begin position="446"/>
        <end position="655"/>
    </location>
</feature>
<dbReference type="FunFam" id="3.40.50.1820:FF:000028">
    <property type="entry name" value="S9 family peptidase"/>
    <property type="match status" value="1"/>
</dbReference>
<gene>
    <name evidence="6" type="ORF">N781_18310</name>
</gene>
<evidence type="ECO:0000256" key="1">
    <source>
        <dbReference type="ARBA" id="ARBA00010040"/>
    </source>
</evidence>
<keyword evidence="7" id="KW-1185">Reference proteome</keyword>
<dbReference type="InterPro" id="IPR029058">
    <property type="entry name" value="AB_hydrolase_fold"/>
</dbReference>
<dbReference type="Gene3D" id="2.120.10.30">
    <property type="entry name" value="TolB, C-terminal domain"/>
    <property type="match status" value="2"/>
</dbReference>
<proteinExistence type="inferred from homology"/>
<dbReference type="InterPro" id="IPR011042">
    <property type="entry name" value="6-blade_b-propeller_TolB-like"/>
</dbReference>
<dbReference type="eggNOG" id="COG0823">
    <property type="taxonomic scope" value="Bacteria"/>
</dbReference>
<evidence type="ECO:0000256" key="3">
    <source>
        <dbReference type="ARBA" id="ARBA00022801"/>
    </source>
</evidence>
<comment type="caution">
    <text evidence="6">The sequence shown here is derived from an EMBL/GenBank/DDBJ whole genome shotgun (WGS) entry which is preliminary data.</text>
</comment>
<evidence type="ECO:0000259" key="5">
    <source>
        <dbReference type="Pfam" id="PF00326"/>
    </source>
</evidence>
<keyword evidence="3" id="KW-0378">Hydrolase</keyword>
<dbReference type="PANTHER" id="PTHR42776:SF27">
    <property type="entry name" value="DIPEPTIDYL PEPTIDASE FAMILY MEMBER 6"/>
    <property type="match status" value="1"/>
</dbReference>
<dbReference type="Pfam" id="PF07676">
    <property type="entry name" value="PD40"/>
    <property type="match status" value="3"/>
</dbReference>
<name>A0A0A5I8T3_9BACI</name>
<sequence length="671" mass="76443">MVMKKVSHTDLPQLTFPMNPVLSPDGKRVIYTLKTINDKHDYETHLYHVDLHSKEVSQWTYGDGNDHSPTWSPDGMKLAFVSKRSGKSQIWSMAANGGEAKQITDLPVDVGNPVWSPDGRELLFSVSLHKGQSLEDGLDKEDEQKKALVVETLDYKADGVHEIREKKKSHIGVVNVENGEAKLLLRGEKSVKSITYSPDGERVAFVREDATEEPPYRSTEIVVRSQHSDVEQILTPQVGSYYDPAYSLDGRYIAYIGHHYEYAGATLYNIYVYDTVTQETRNLTENWKWNIGDYQIGDTALGGGALLQWGNHGVLYFLSTENGRTNVYSVTLDGTIEAVTTGNQHVFSYTLSPEAGNLVIGSSAVHNPGEFYFGRTDGFQKEQLTNHQQSFLEDYSLGNVEQFHYESEDDWEVEGWLMTPPDFEPSNTYPLVLEVHGGPHMMYGYSFFFEFQLLAAKGYVVLYTNPRGSEGYGQEFVDACRGDYGGKDYADVMNGVDYALKNYSFLTEDELYVTGGSYGGFMTNWIVGKTDRFKAAVTQRCISNWQSFYGVSDIGYFFTDWEIGKHAYQDPEKMWEHSPIRLTPQMDTPLRILHGEQDYRCPIEQGEQLYVALKQQGKDVSFVRFPNADHNLSRTGHPSLRMERLHYLVDWFETYRYEEAKQHEETTVNRV</sequence>
<dbReference type="Pfam" id="PF00326">
    <property type="entry name" value="Peptidase_S9"/>
    <property type="match status" value="1"/>
</dbReference>
<dbReference type="OrthoDB" id="108903at2"/>
<dbReference type="GO" id="GO:0004252">
    <property type="term" value="F:serine-type endopeptidase activity"/>
    <property type="evidence" value="ECO:0007669"/>
    <property type="project" value="TreeGrafter"/>
</dbReference>